<comment type="caution">
    <text evidence="3">The sequence shown here is derived from an EMBL/GenBank/DDBJ whole genome shotgun (WGS) entry which is preliminary data.</text>
</comment>
<evidence type="ECO:0000313" key="4">
    <source>
        <dbReference type="Proteomes" id="UP000626109"/>
    </source>
</evidence>
<accession>A0A813L2S7</accession>
<reference evidence="3" key="1">
    <citation type="submission" date="2021-02" db="EMBL/GenBank/DDBJ databases">
        <authorList>
            <person name="Dougan E. K."/>
            <person name="Rhodes N."/>
            <person name="Thang M."/>
            <person name="Chan C."/>
        </authorList>
    </citation>
    <scope>NUCLEOTIDE SEQUENCE</scope>
</reference>
<gene>
    <name evidence="3" type="ORF">PGLA2088_LOCUS39935</name>
</gene>
<evidence type="ECO:0000313" key="3">
    <source>
        <dbReference type="EMBL" id="CAE8718173.1"/>
    </source>
</evidence>
<proteinExistence type="predicted"/>
<keyword evidence="1" id="KW-0175">Coiled coil</keyword>
<feature type="compositionally biased region" description="Low complexity" evidence="2">
    <location>
        <begin position="18"/>
        <end position="39"/>
    </location>
</feature>
<evidence type="ECO:0000256" key="1">
    <source>
        <dbReference type="SAM" id="Coils"/>
    </source>
</evidence>
<feature type="region of interest" description="Disordered" evidence="2">
    <location>
        <begin position="202"/>
        <end position="234"/>
    </location>
</feature>
<protein>
    <submittedName>
        <fullName evidence="3">Uncharacterized protein</fullName>
    </submittedName>
</protein>
<name>A0A813L2S7_POLGL</name>
<organism evidence="3 4">
    <name type="scientific">Polarella glacialis</name>
    <name type="common">Dinoflagellate</name>
    <dbReference type="NCBI Taxonomy" id="89957"/>
    <lineage>
        <taxon>Eukaryota</taxon>
        <taxon>Sar</taxon>
        <taxon>Alveolata</taxon>
        <taxon>Dinophyceae</taxon>
        <taxon>Suessiales</taxon>
        <taxon>Suessiaceae</taxon>
        <taxon>Polarella</taxon>
    </lineage>
</organism>
<dbReference type="EMBL" id="CAJNNW010033325">
    <property type="protein sequence ID" value="CAE8718173.1"/>
    <property type="molecule type" value="Genomic_DNA"/>
</dbReference>
<feature type="region of interest" description="Disordered" evidence="2">
    <location>
        <begin position="1"/>
        <end position="42"/>
    </location>
</feature>
<sequence length="276" mass="29609">QSVALVAQAPGTMSQAHTMSTGTMSEGTMSEGTMSEGTMSFGGASRRLSAGQARDAEPARQLHIEALKSELREARLEEELQLLHQLLARERAQRQAAERQLERGRLGAEDLRSRCWPELAELAEFRTAAAAGGSLLQATAAAESAALVSPQMRPQISADWHSGLQQRRHSDCSSDGIQVSPQNIGLQQRRHSAPLPIGALVSPQISASTPRGSPGSFCRERKHPKSKASSESLASNLSRAESLVQEMFGCESVSPSCTPQARRELASSSLLLPICF</sequence>
<feature type="coiled-coil region" evidence="1">
    <location>
        <begin position="73"/>
        <end position="100"/>
    </location>
</feature>
<dbReference type="AlphaFoldDB" id="A0A813L2S7"/>
<dbReference type="Proteomes" id="UP000626109">
    <property type="component" value="Unassembled WGS sequence"/>
</dbReference>
<evidence type="ECO:0000256" key="2">
    <source>
        <dbReference type="SAM" id="MobiDB-lite"/>
    </source>
</evidence>
<feature type="non-terminal residue" evidence="3">
    <location>
        <position position="1"/>
    </location>
</feature>